<dbReference type="Proteomes" id="UP001055940">
    <property type="component" value="Chromosome"/>
</dbReference>
<evidence type="ECO:0000313" key="4">
    <source>
        <dbReference type="Proteomes" id="UP001055940"/>
    </source>
</evidence>
<keyword evidence="4" id="KW-1185">Reference proteome</keyword>
<sequence length="141" mass="14884">MLDLTLAFLFGCLSPLVVGAIALLRSFGAPSGKAPVAIGGVLLILAGLVSTGWEIYYRFVLLHNPLVPYLGLPPYFDPAVLYAVRIGFGVLVAAAVALFLVGVRSSRRLEGTGPGPRVQQGVPGPYRPQAPHPYPPEAPRP</sequence>
<accession>A0ABY5D7W3</accession>
<keyword evidence="2" id="KW-0472">Membrane</keyword>
<gene>
    <name evidence="3" type="ORF">NE857_32185</name>
</gene>
<feature type="transmembrane region" description="Helical" evidence="2">
    <location>
        <begin position="6"/>
        <end position="24"/>
    </location>
</feature>
<dbReference type="RefSeq" id="WP_254419011.1">
    <property type="nucleotide sequence ID" value="NZ_BAAAJB010000041.1"/>
</dbReference>
<feature type="region of interest" description="Disordered" evidence="1">
    <location>
        <begin position="107"/>
        <end position="141"/>
    </location>
</feature>
<evidence type="ECO:0000256" key="1">
    <source>
        <dbReference type="SAM" id="MobiDB-lite"/>
    </source>
</evidence>
<evidence type="ECO:0000256" key="2">
    <source>
        <dbReference type="SAM" id="Phobius"/>
    </source>
</evidence>
<reference evidence="3" key="1">
    <citation type="submission" date="2022-06" db="EMBL/GenBank/DDBJ databases">
        <authorList>
            <person name="Ping M."/>
        </authorList>
    </citation>
    <scope>NUCLEOTIDE SEQUENCE</scope>
    <source>
        <strain evidence="3">JCM11759T</strain>
    </source>
</reference>
<dbReference type="EMBL" id="CP099837">
    <property type="protein sequence ID" value="USY19836.1"/>
    <property type="molecule type" value="Genomic_DNA"/>
</dbReference>
<protein>
    <submittedName>
        <fullName evidence="3">Uncharacterized protein</fullName>
    </submittedName>
</protein>
<name>A0ABY5D7W3_9ACTN</name>
<feature type="transmembrane region" description="Helical" evidence="2">
    <location>
        <begin position="36"/>
        <end position="59"/>
    </location>
</feature>
<feature type="compositionally biased region" description="Pro residues" evidence="1">
    <location>
        <begin position="125"/>
        <end position="141"/>
    </location>
</feature>
<keyword evidence="2" id="KW-0812">Transmembrane</keyword>
<organism evidence="3 4">
    <name type="scientific">Nocardiopsis exhalans</name>
    <dbReference type="NCBI Taxonomy" id="163604"/>
    <lineage>
        <taxon>Bacteria</taxon>
        <taxon>Bacillati</taxon>
        <taxon>Actinomycetota</taxon>
        <taxon>Actinomycetes</taxon>
        <taxon>Streptosporangiales</taxon>
        <taxon>Nocardiopsidaceae</taxon>
        <taxon>Nocardiopsis</taxon>
    </lineage>
</organism>
<proteinExistence type="predicted"/>
<keyword evidence="2" id="KW-1133">Transmembrane helix</keyword>
<feature type="transmembrane region" description="Helical" evidence="2">
    <location>
        <begin position="79"/>
        <end position="101"/>
    </location>
</feature>
<feature type="compositionally biased region" description="Low complexity" evidence="1">
    <location>
        <begin position="115"/>
        <end position="124"/>
    </location>
</feature>
<evidence type="ECO:0000313" key="3">
    <source>
        <dbReference type="EMBL" id="USY19836.1"/>
    </source>
</evidence>